<evidence type="ECO:0000313" key="2">
    <source>
        <dbReference type="Proteomes" id="UP000886886"/>
    </source>
</evidence>
<reference evidence="1" key="1">
    <citation type="submission" date="2020-10" db="EMBL/GenBank/DDBJ databases">
        <authorList>
            <person name="Gilroy R."/>
        </authorList>
    </citation>
    <scope>NUCLEOTIDE SEQUENCE</scope>
    <source>
        <strain evidence="1">ChiSjej3B21-11622</strain>
    </source>
</reference>
<comment type="caution">
    <text evidence="1">The sequence shown here is derived from an EMBL/GenBank/DDBJ whole genome shotgun (WGS) entry which is preliminary data.</text>
</comment>
<dbReference type="EMBL" id="DVFT01000197">
    <property type="protein sequence ID" value="HIQ97522.1"/>
    <property type="molecule type" value="Genomic_DNA"/>
</dbReference>
<evidence type="ECO:0000313" key="1">
    <source>
        <dbReference type="EMBL" id="HIQ97522.1"/>
    </source>
</evidence>
<name>A0A9D1D1V6_9FIRM</name>
<dbReference type="Proteomes" id="UP000886886">
    <property type="component" value="Unassembled WGS sequence"/>
</dbReference>
<proteinExistence type="predicted"/>
<accession>A0A9D1D1V6</accession>
<protein>
    <submittedName>
        <fullName evidence="1">Uncharacterized protein</fullName>
    </submittedName>
</protein>
<organism evidence="1 2">
    <name type="scientific">Candidatus Limivivens merdigallinarum</name>
    <dbReference type="NCBI Taxonomy" id="2840859"/>
    <lineage>
        <taxon>Bacteria</taxon>
        <taxon>Bacillati</taxon>
        <taxon>Bacillota</taxon>
        <taxon>Clostridia</taxon>
        <taxon>Lachnospirales</taxon>
        <taxon>Lachnospiraceae</taxon>
        <taxon>Lachnospiraceae incertae sedis</taxon>
        <taxon>Candidatus Limivivens</taxon>
    </lineage>
</organism>
<reference evidence="1" key="2">
    <citation type="journal article" date="2021" name="PeerJ">
        <title>Extensive microbial diversity within the chicken gut microbiome revealed by metagenomics and culture.</title>
        <authorList>
            <person name="Gilroy R."/>
            <person name="Ravi A."/>
            <person name="Getino M."/>
            <person name="Pursley I."/>
            <person name="Horton D.L."/>
            <person name="Alikhan N.F."/>
            <person name="Baker D."/>
            <person name="Gharbi K."/>
            <person name="Hall N."/>
            <person name="Watson M."/>
            <person name="Adriaenssens E.M."/>
            <person name="Foster-Nyarko E."/>
            <person name="Jarju S."/>
            <person name="Secka A."/>
            <person name="Antonio M."/>
            <person name="Oren A."/>
            <person name="Chaudhuri R.R."/>
            <person name="La Ragione R."/>
            <person name="Hildebrand F."/>
            <person name="Pallen M.J."/>
        </authorList>
    </citation>
    <scope>NUCLEOTIDE SEQUENCE</scope>
    <source>
        <strain evidence="1">ChiSjej3B21-11622</strain>
    </source>
</reference>
<sequence length="202" mass="23324">MERRKRRARRLRRRRAERRAFLGMFFLCLLAAGVFAFYIVGKGEGSSGDFGKAALILTEPKADEISKNLKDTTIYLKPGQTVVKDPTLTLKKGSKTSYIRARLLYGGLDALKREELEEGLELLEGWVKNPEDGYYYYQYPLKAGESVCFFRSLTIPESWEKVPEHVCFCFEVDAEAAEAEKVELVRDQKQKIVEWHKKRETT</sequence>
<dbReference type="AlphaFoldDB" id="A0A9D1D1V6"/>
<gene>
    <name evidence="1" type="ORF">IAB26_13315</name>
</gene>